<dbReference type="InterPro" id="IPR009288">
    <property type="entry name" value="AIG2-like_dom"/>
</dbReference>
<evidence type="ECO:0000313" key="4">
    <source>
        <dbReference type="Proteomes" id="UP001221597"/>
    </source>
</evidence>
<keyword evidence="1" id="KW-0456">Lyase</keyword>
<dbReference type="PANTHER" id="PTHR12935">
    <property type="entry name" value="GAMMA-GLUTAMYLCYCLOTRANSFERASE"/>
    <property type="match status" value="1"/>
</dbReference>
<dbReference type="RefSeq" id="WP_283075055.1">
    <property type="nucleotide sequence ID" value="NZ_CP121671.1"/>
</dbReference>
<dbReference type="Pfam" id="PF06094">
    <property type="entry name" value="GGACT"/>
    <property type="match status" value="1"/>
</dbReference>
<dbReference type="Proteomes" id="UP001221597">
    <property type="component" value="Chromosome"/>
</dbReference>
<reference evidence="3 4" key="1">
    <citation type="submission" date="2023-04" db="EMBL/GenBank/DDBJ databases">
        <title>Genome sequence of Halobacillus naozhouensis KACC 21980.</title>
        <authorList>
            <person name="Kim S."/>
            <person name="Heo J."/>
            <person name="Kwon S.-W."/>
        </authorList>
    </citation>
    <scope>NUCLEOTIDE SEQUENCE [LARGE SCALE GENOMIC DNA]</scope>
    <source>
        <strain evidence="3 4">KCTC 13234</strain>
    </source>
</reference>
<dbReference type="CDD" id="cd06661">
    <property type="entry name" value="GGCT_like"/>
    <property type="match status" value="2"/>
</dbReference>
<organism evidence="3 4">
    <name type="scientific">Halobacillus naozhouensis</name>
    <dbReference type="NCBI Taxonomy" id="554880"/>
    <lineage>
        <taxon>Bacteria</taxon>
        <taxon>Bacillati</taxon>
        <taxon>Bacillota</taxon>
        <taxon>Bacilli</taxon>
        <taxon>Bacillales</taxon>
        <taxon>Bacillaceae</taxon>
        <taxon>Halobacillus</taxon>
    </lineage>
</organism>
<proteinExistence type="predicted"/>
<evidence type="ECO:0000313" key="3">
    <source>
        <dbReference type="EMBL" id="WFT73026.1"/>
    </source>
</evidence>
<dbReference type="InterPro" id="IPR036568">
    <property type="entry name" value="GGCT-like_sf"/>
</dbReference>
<dbReference type="EMBL" id="CP121671">
    <property type="protein sequence ID" value="WFT73026.1"/>
    <property type="molecule type" value="Genomic_DNA"/>
</dbReference>
<sequence>MHLFVYGSFCKGEKDHDWLADSSLLFEQARINATLFKSHDNNAYVKLTQTGTVYGELYEVSDHIMRNIDEHNNRETAALFDRKQVTVHTDHENYEAVVYEGVSGMEGEQVLPHGDWKLARYPHADDMFYFAYGSCMDLERFKLAGVESLFEDVVGRASLANYRLRFSHHVHDGGRADIEEHHSTFVEGVLYKITPSAVDYLYDREGVYEGHYRPTIVEVTSHGSTYRALTFTVINKREDKVPPFHYAKEIYRGAFPYVSRRYRCQLRELFTTSFSVQGMPAYMEELEIDR</sequence>
<dbReference type="InterPro" id="IPR013024">
    <property type="entry name" value="GGCT-like"/>
</dbReference>
<dbReference type="SUPFAM" id="SSF110857">
    <property type="entry name" value="Gamma-glutamyl cyclotransferase-like"/>
    <property type="match status" value="2"/>
</dbReference>
<dbReference type="PANTHER" id="PTHR12935:SF0">
    <property type="entry name" value="GAMMA-GLUTAMYLCYCLOTRANSFERASE"/>
    <property type="match status" value="1"/>
</dbReference>
<dbReference type="Pfam" id="PF13772">
    <property type="entry name" value="AIG2_2"/>
    <property type="match status" value="1"/>
</dbReference>
<dbReference type="Gene3D" id="3.10.490.10">
    <property type="entry name" value="Gamma-glutamyl cyclotransferase-like"/>
    <property type="match status" value="2"/>
</dbReference>
<gene>
    <name evidence="3" type="ORF">P9989_11455</name>
</gene>
<accession>A0ABY8IWI5</accession>
<keyword evidence="4" id="KW-1185">Reference proteome</keyword>
<evidence type="ECO:0000259" key="2">
    <source>
        <dbReference type="Pfam" id="PF06094"/>
    </source>
</evidence>
<name>A0ABY8IWI5_9BACI</name>
<feature type="domain" description="Gamma-glutamylcyclotransferase AIG2-like" evidence="2">
    <location>
        <begin position="3"/>
        <end position="117"/>
    </location>
</feature>
<evidence type="ECO:0000256" key="1">
    <source>
        <dbReference type="ARBA" id="ARBA00023239"/>
    </source>
</evidence>
<dbReference type="InterPro" id="IPR017939">
    <property type="entry name" value="G-Glutamylcylcotransferase"/>
</dbReference>
<protein>
    <submittedName>
        <fullName evidence="3">Gamma-glutamylcyclotransferase</fullName>
    </submittedName>
</protein>